<name>A0A420KGX4_9BURK</name>
<dbReference type="Gene3D" id="3.40.50.300">
    <property type="entry name" value="P-loop containing nucleotide triphosphate hydrolases"/>
    <property type="match status" value="2"/>
</dbReference>
<keyword evidence="2" id="KW-0813">Transport</keyword>
<dbReference type="GO" id="GO:0015658">
    <property type="term" value="F:branched-chain amino acid transmembrane transporter activity"/>
    <property type="evidence" value="ECO:0007669"/>
    <property type="project" value="TreeGrafter"/>
</dbReference>
<dbReference type="AlphaFoldDB" id="A0A420KGX4"/>
<reference evidence="9 10" key="1">
    <citation type="submission" date="2018-09" db="EMBL/GenBank/DDBJ databases">
        <title>Genome comparison of Alicycliphilus sp. BQ1, a polyurethanolytic bacterium, with its closest phylogenetic relatives Alicycliphilus denitrificans BC and K601, unable to attack polyurethane.</title>
        <authorList>
            <person name="Loza-Tavera H."/>
            <person name="Lozano L."/>
            <person name="Cevallos M."/>
            <person name="Maya-Lucas O."/>
            <person name="Garcia-Mena J."/>
            <person name="Hernandez J."/>
        </authorList>
    </citation>
    <scope>NUCLEOTIDE SEQUENCE [LARGE SCALE GENOMIC DNA]</scope>
    <source>
        <strain evidence="9 10">BQ1</strain>
    </source>
</reference>
<dbReference type="GO" id="GO:0015807">
    <property type="term" value="P:L-amino acid transport"/>
    <property type="evidence" value="ECO:0007669"/>
    <property type="project" value="TreeGrafter"/>
</dbReference>
<dbReference type="PROSITE" id="PS50893">
    <property type="entry name" value="ABC_TRANSPORTER_2"/>
    <property type="match status" value="2"/>
</dbReference>
<feature type="domain" description="ABC transporter" evidence="8">
    <location>
        <begin position="4"/>
        <end position="245"/>
    </location>
</feature>
<dbReference type="Pfam" id="PF12399">
    <property type="entry name" value="BCA_ABC_TP_C"/>
    <property type="match status" value="1"/>
</dbReference>
<sequence>MSLLSVQGLSKSFGGVQAVRGVSFELAAGELLALIGPNGAGKSTTFNMVDGQLAPDGGRVLLDGEDITGLSPRTIWRRGVGRTFQIAQTFASFSVLQNVQLALLSHDRKAWRWWRRAGAHRPQDALALLEQVGMAAQAHRPCSELAYGDVKRVELAMALAHAPRLLLMDEPTAGMAPAERLALMRLVQRLARERRMAVLFTEHSMDVVFGQADRVAVLVRGQLLAEGTPRQIQDDARVQATYLGTGLAREARPEPLTPPSPQGGEGDRPRLSPLPLPLGEGRGEGAPLLQVQDLNAWYGAAHILHGVSLAVGRGEVVALMGRNGAGKSTTLKSIAGLLQRRSGRVAFMGRRIDALAPHQIARLGLGYVPEDRRIFTDLTVLENLEAGRQPPRHWPGGQPVPHWTPQRLFALFPNLGEMPSRPGGRMSGGEQQMLTVARTLMGQPCLVLLDEPSEGVAPVIVEQMARTILALKAQGMGILLSEQNLPFAQAVADRAYVLEQGRIVHEAPMAELAHDAAARQAYLGL</sequence>
<keyword evidence="3" id="KW-1003">Cell membrane</keyword>
<evidence type="ECO:0000256" key="7">
    <source>
        <dbReference type="SAM" id="MobiDB-lite"/>
    </source>
</evidence>
<comment type="caution">
    <text evidence="9">The sequence shown here is derived from an EMBL/GenBank/DDBJ whole genome shotgun (WGS) entry which is preliminary data.</text>
</comment>
<feature type="region of interest" description="Disordered" evidence="7">
    <location>
        <begin position="247"/>
        <end position="279"/>
    </location>
</feature>
<dbReference type="SMART" id="SM00382">
    <property type="entry name" value="AAA"/>
    <property type="match status" value="2"/>
</dbReference>
<evidence type="ECO:0000259" key="8">
    <source>
        <dbReference type="PROSITE" id="PS50893"/>
    </source>
</evidence>
<evidence type="ECO:0000256" key="1">
    <source>
        <dbReference type="ARBA" id="ARBA00005417"/>
    </source>
</evidence>
<evidence type="ECO:0000256" key="4">
    <source>
        <dbReference type="ARBA" id="ARBA00022741"/>
    </source>
</evidence>
<proteinExistence type="inferred from homology"/>
<dbReference type="Pfam" id="PF00005">
    <property type="entry name" value="ABC_tran"/>
    <property type="match status" value="2"/>
</dbReference>
<comment type="similarity">
    <text evidence="1">Belongs to the ABC transporter superfamily.</text>
</comment>
<evidence type="ECO:0000313" key="9">
    <source>
        <dbReference type="EMBL" id="RKJ99179.1"/>
    </source>
</evidence>
<dbReference type="EMBL" id="NKDB02000001">
    <property type="protein sequence ID" value="RKJ99179.1"/>
    <property type="molecule type" value="Genomic_DNA"/>
</dbReference>
<evidence type="ECO:0000256" key="5">
    <source>
        <dbReference type="ARBA" id="ARBA00022840"/>
    </source>
</evidence>
<protein>
    <submittedName>
        <fullName evidence="9">ATP-binding cassette domain-containing protein</fullName>
    </submittedName>
</protein>
<dbReference type="InterPro" id="IPR052156">
    <property type="entry name" value="BCAA_Transport_ATP-bd_LivF"/>
</dbReference>
<dbReference type="SUPFAM" id="SSF52540">
    <property type="entry name" value="P-loop containing nucleoside triphosphate hydrolases"/>
    <property type="match status" value="2"/>
</dbReference>
<gene>
    <name evidence="9" type="ORF">CE154_005415</name>
</gene>
<organism evidence="9 10">
    <name type="scientific">Alicycliphilus denitrificans</name>
    <dbReference type="NCBI Taxonomy" id="179636"/>
    <lineage>
        <taxon>Bacteria</taxon>
        <taxon>Pseudomonadati</taxon>
        <taxon>Pseudomonadota</taxon>
        <taxon>Betaproteobacteria</taxon>
        <taxon>Burkholderiales</taxon>
        <taxon>Comamonadaceae</taxon>
        <taxon>Alicycliphilus</taxon>
    </lineage>
</organism>
<keyword evidence="5 9" id="KW-0067">ATP-binding</keyword>
<evidence type="ECO:0000256" key="2">
    <source>
        <dbReference type="ARBA" id="ARBA00022448"/>
    </source>
</evidence>
<feature type="domain" description="ABC transporter" evidence="8">
    <location>
        <begin position="289"/>
        <end position="525"/>
    </location>
</feature>
<dbReference type="CDD" id="cd03219">
    <property type="entry name" value="ABC_Mj1267_LivG_branched"/>
    <property type="match status" value="1"/>
</dbReference>
<keyword evidence="4" id="KW-0547">Nucleotide-binding</keyword>
<dbReference type="RefSeq" id="WP_094435825.1">
    <property type="nucleotide sequence ID" value="NZ_NKDB02000001.1"/>
</dbReference>
<dbReference type="PROSITE" id="PS00211">
    <property type="entry name" value="ABC_TRANSPORTER_1"/>
    <property type="match status" value="1"/>
</dbReference>
<dbReference type="CDD" id="cd03224">
    <property type="entry name" value="ABC_TM1139_LivF_branched"/>
    <property type="match status" value="1"/>
</dbReference>
<dbReference type="InterPro" id="IPR032823">
    <property type="entry name" value="BCA_ABC_TP_C"/>
</dbReference>
<dbReference type="InterPro" id="IPR027417">
    <property type="entry name" value="P-loop_NTPase"/>
</dbReference>
<dbReference type="InterPro" id="IPR003439">
    <property type="entry name" value="ABC_transporter-like_ATP-bd"/>
</dbReference>
<dbReference type="GO" id="GO:0005524">
    <property type="term" value="F:ATP binding"/>
    <property type="evidence" value="ECO:0007669"/>
    <property type="project" value="UniProtKB-KW"/>
</dbReference>
<accession>A0A420KGX4</accession>
<dbReference type="PANTHER" id="PTHR43820">
    <property type="entry name" value="HIGH-AFFINITY BRANCHED-CHAIN AMINO ACID TRANSPORT ATP-BINDING PROTEIN LIVF"/>
    <property type="match status" value="1"/>
</dbReference>
<evidence type="ECO:0000256" key="6">
    <source>
        <dbReference type="ARBA" id="ARBA00022970"/>
    </source>
</evidence>
<dbReference type="InterPro" id="IPR017871">
    <property type="entry name" value="ABC_transporter-like_CS"/>
</dbReference>
<dbReference type="InterPro" id="IPR003593">
    <property type="entry name" value="AAA+_ATPase"/>
</dbReference>
<evidence type="ECO:0000256" key="3">
    <source>
        <dbReference type="ARBA" id="ARBA00022475"/>
    </source>
</evidence>
<dbReference type="GO" id="GO:0016887">
    <property type="term" value="F:ATP hydrolysis activity"/>
    <property type="evidence" value="ECO:0007669"/>
    <property type="project" value="InterPro"/>
</dbReference>
<evidence type="ECO:0000313" key="10">
    <source>
        <dbReference type="Proteomes" id="UP000216225"/>
    </source>
</evidence>
<dbReference type="Proteomes" id="UP000216225">
    <property type="component" value="Unassembled WGS sequence"/>
</dbReference>
<keyword evidence="3" id="KW-0472">Membrane</keyword>
<keyword evidence="6" id="KW-0029">Amino-acid transport</keyword>
<dbReference type="PANTHER" id="PTHR43820:SF4">
    <property type="entry name" value="HIGH-AFFINITY BRANCHED-CHAIN AMINO ACID TRANSPORT ATP-BINDING PROTEIN LIVF"/>
    <property type="match status" value="1"/>
</dbReference>